<dbReference type="SMART" id="SM00490">
    <property type="entry name" value="HELICc"/>
    <property type="match status" value="1"/>
</dbReference>
<dbReference type="GO" id="GO:0008270">
    <property type="term" value="F:zinc ion binding"/>
    <property type="evidence" value="ECO:0007669"/>
    <property type="project" value="UniProtKB-KW"/>
</dbReference>
<evidence type="ECO:0000259" key="18">
    <source>
        <dbReference type="PROSITE" id="PS51194"/>
    </source>
</evidence>
<feature type="compositionally biased region" description="Basic and acidic residues" evidence="16">
    <location>
        <begin position="644"/>
        <end position="659"/>
    </location>
</feature>
<feature type="domain" description="PHD-type" evidence="19">
    <location>
        <begin position="126"/>
        <end position="263"/>
    </location>
</feature>
<keyword evidence="11" id="KW-0067">ATP-binding</keyword>
<dbReference type="InterPro" id="IPR017907">
    <property type="entry name" value="Znf_RING_CS"/>
</dbReference>
<evidence type="ECO:0000256" key="5">
    <source>
        <dbReference type="ARBA" id="ARBA00022723"/>
    </source>
</evidence>
<keyword evidence="21" id="KW-1185">Reference proteome</keyword>
<keyword evidence="14" id="KW-0539">Nucleus</keyword>
<dbReference type="Gene3D" id="1.20.120.850">
    <property type="entry name" value="SWI2/SNF2 ATPases, N-terminal domain"/>
    <property type="match status" value="1"/>
</dbReference>
<accession>A0A7I8VXV8</accession>
<dbReference type="InterPro" id="IPR041430">
    <property type="entry name" value="ADD_ATRX"/>
</dbReference>
<keyword evidence="6" id="KW-0547">Nucleotide-binding</keyword>
<feature type="compositionally biased region" description="Acidic residues" evidence="16">
    <location>
        <begin position="80"/>
        <end position="89"/>
    </location>
</feature>
<keyword evidence="4" id="KW-0158">Chromosome</keyword>
<dbReference type="PROSITE" id="PS51194">
    <property type="entry name" value="HELICASE_CTER"/>
    <property type="match status" value="1"/>
</dbReference>
<feature type="compositionally biased region" description="Basic and acidic residues" evidence="16">
    <location>
        <begin position="90"/>
        <end position="104"/>
    </location>
</feature>
<dbReference type="GO" id="GO:0005524">
    <property type="term" value="F:ATP binding"/>
    <property type="evidence" value="ECO:0007669"/>
    <property type="project" value="UniProtKB-KW"/>
</dbReference>
<proteinExistence type="inferred from homology"/>
<dbReference type="GO" id="GO:0010468">
    <property type="term" value="P:regulation of gene expression"/>
    <property type="evidence" value="ECO:0007669"/>
    <property type="project" value="UniProtKB-ARBA"/>
</dbReference>
<evidence type="ECO:0000256" key="8">
    <source>
        <dbReference type="ARBA" id="ARBA00022801"/>
    </source>
</evidence>
<evidence type="ECO:0000256" key="9">
    <source>
        <dbReference type="ARBA" id="ARBA00022806"/>
    </source>
</evidence>
<dbReference type="Gene3D" id="3.40.50.300">
    <property type="entry name" value="P-loop containing nucleotide triphosphate hydrolases"/>
    <property type="match status" value="2"/>
</dbReference>
<dbReference type="InterPro" id="IPR038718">
    <property type="entry name" value="SNF2-like_sf"/>
</dbReference>
<feature type="compositionally biased region" description="Basic residues" evidence="16">
    <location>
        <begin position="785"/>
        <end position="794"/>
    </location>
</feature>
<evidence type="ECO:0000256" key="11">
    <source>
        <dbReference type="ARBA" id="ARBA00022840"/>
    </source>
</evidence>
<feature type="domain" description="Helicase C-terminal" evidence="18">
    <location>
        <begin position="1371"/>
        <end position="1564"/>
    </location>
</feature>
<reference evidence="20 21" key="1">
    <citation type="submission" date="2020-08" db="EMBL/GenBank/DDBJ databases">
        <authorList>
            <person name="Hejnol A."/>
        </authorList>
    </citation>
    <scope>NUCLEOTIDE SEQUENCE [LARGE SCALE GENOMIC DNA]</scope>
</reference>
<evidence type="ECO:0000256" key="12">
    <source>
        <dbReference type="ARBA" id="ARBA00022895"/>
    </source>
</evidence>
<evidence type="ECO:0000256" key="1">
    <source>
        <dbReference type="ARBA" id="ARBA00004123"/>
    </source>
</evidence>
<evidence type="ECO:0000256" key="13">
    <source>
        <dbReference type="ARBA" id="ARBA00023125"/>
    </source>
</evidence>
<dbReference type="Pfam" id="PF00271">
    <property type="entry name" value="Helicase_C"/>
    <property type="match status" value="1"/>
</dbReference>
<comment type="subcellular location">
    <subcellularLocation>
        <location evidence="2">Chromosome</location>
        <location evidence="2">Telomere</location>
    </subcellularLocation>
    <subcellularLocation>
        <location evidence="1">Nucleus</location>
    </subcellularLocation>
</comment>
<protein>
    <recommendedName>
        <fullName evidence="15">ATP-dependent helicase ATRX</fullName>
    </recommendedName>
</protein>
<keyword evidence="12" id="KW-0779">Telomere</keyword>
<feature type="compositionally biased region" description="Low complexity" evidence="16">
    <location>
        <begin position="661"/>
        <end position="674"/>
    </location>
</feature>
<evidence type="ECO:0000256" key="16">
    <source>
        <dbReference type="SAM" id="MobiDB-lite"/>
    </source>
</evidence>
<feature type="compositionally biased region" description="Basic and acidic residues" evidence="16">
    <location>
        <begin position="762"/>
        <end position="776"/>
    </location>
</feature>
<feature type="region of interest" description="Disordered" evidence="16">
    <location>
        <begin position="1"/>
        <end position="66"/>
    </location>
</feature>
<organism evidence="20 21">
    <name type="scientific">Dimorphilus gyrociliatus</name>
    <dbReference type="NCBI Taxonomy" id="2664684"/>
    <lineage>
        <taxon>Eukaryota</taxon>
        <taxon>Metazoa</taxon>
        <taxon>Spiralia</taxon>
        <taxon>Lophotrochozoa</taxon>
        <taxon>Annelida</taxon>
        <taxon>Polychaeta</taxon>
        <taxon>Polychaeta incertae sedis</taxon>
        <taxon>Dinophilidae</taxon>
        <taxon>Dimorphilus</taxon>
    </lineage>
</organism>
<dbReference type="Gene3D" id="3.30.40.10">
    <property type="entry name" value="Zinc/RING finger domain, C3HC4 (zinc finger)"/>
    <property type="match status" value="1"/>
</dbReference>
<dbReference type="InterPro" id="IPR014001">
    <property type="entry name" value="Helicase_ATP-bd"/>
</dbReference>
<feature type="compositionally biased region" description="Polar residues" evidence="16">
    <location>
        <begin position="425"/>
        <end position="436"/>
    </location>
</feature>
<dbReference type="InterPro" id="IPR013083">
    <property type="entry name" value="Znf_RING/FYVE/PHD"/>
</dbReference>
<sequence length="1736" mass="198744">MDDAKDTEIIQNDQTSGEKHAEKTTNNNDITEVDDLKDYANLPKDQEKEPQSSPTTKLDGENLKTRRRKPAITRKVLCYDSDDADDESDGTNRDDHDMEFDSRGRPVGLPDGTLYLEPESVDDTKRKIVPMTKIGPSCTVCGSEIRRTSGGYARSHPHLRVLVCKTCYYYYQCVPIERDDNGTDNQCLWCGEGGSLLCCDNCPHAFCSECIRRNLGRSQLQRIKDPKTKWSCLVCNSNPIKPLVIECQRALGEITPEKPTSKSLIGGNYRGSQRRFLRDVPTYNGDYFQTCPEAVSEVLLRTLTVLDKLRNHVKDLRKRNRAATREQSMELQSRLRTDVARDTDRMLAIFKKAANQCTLLARRRTSEYSDRPRIRRINITNQVGPQEVIIIDSSEDERKNIQISKNKGKKRRNSANDSCDDKQKSSTSTFDTSDLISSDEPDKESSKAKLRKIRQKLKKRRLIRENRRRQREKIDMEESNLESDHNLILPSQDGTNDPLDTTNNDALVNSTIDSSEFVNEEEAVSSTMRNLRAAIGRVQGSESAKLNLKKRTQAEEGLGSASNPGNSSLVDRIMNSSDDDSELDTHQISDQFSEDEYQSHAINPHKDKSYIFDSSSSNSDNQSHDSDLEDLGLNKLKKACKNKVPSENKKSLTSSKDDNDSTSSKENSESTTSKSSRRPYDKLLDARINDSEDECFDTDNRKRKYHINTDSSQNSDVNPDKSDRKLKITIKRDKKGEPDELSDKKTAQAKEKKKKREKKNKKRDDSSGDDPNKLSDESEPGNDVKKKKRRRKRTIITISSSDEDMDKEENFTKKKRRVSGASSNDSDIEEVDVKGTPGKRKDIKKIIKDKKLDSDTKAAGREEEERRNRVKERQRLYNTVVEDTGQKCPITTKLELDPPHVEVHPNIIRLLKPHQVEAVKFLWECVCESVDRVRDNDSGSGAILAHCMGLGKTLSIIAFVHTIMTEKLLKFTRCLVVCPLNTVLNWKDEWDTWQGHLNDKKLELNVVELSSLKNSANRVIEIETWWKTGGILIIGYEMFRNLAQHKWIKKKSQKDMLTRCLIDPGPDLFVADEGHVLKNASSALSQCIAGVRTKRKIVLTGTPLQNNLLEYHCMVDLVKKRLLGTKKEFCNRFVNPITNGQCADSTQRDVKLMKRRAHVLHETLAGCVQRRDYRALTSFLPPKYEYVVYTQLGEIQIKLYEEYLKRKVGLGEIRNRGASLFSDYQFLMRIWSHPWQLKMNEIRQEAKRMFNDDSMEEFIDDNSVGTSEASQSTDSNNDDDCLVLSDSDNGKRKTRSMKKNPKADSDTDKSDENTYVNKFSTKRTRRNQSDGQKEDIVEDEEVKGPVSNEWWADHMDEQMKSCVEASGKLMILVRLLVLCESIGDKLIVFSQSILTLNFIEHILKLWQEASIDENKTEEEIELSKEFLKRTTDGVKSKWVPNTDYFRFDGSTPAHLRKRWATIFNNPENIRARLFLISTKAGGLGINLIGANRVVILDASWNPSHDVQSIFRVYRFGQTKPCYVYRLLAYGTMEQKIYERQVTKLSLSHRVVDEQQIDRHFTAADLQELYNFRPIPEVEPTPPVPKDRLLAELISELKVHVIDVKEHDSLLEERPEESLTEEERKAAWDEYEQEKEGVRSAVLAAGNTMGFGMGAPGMGMSLAQQQLFLQQQQMSAPTTFQMQELARNIVAKSPNITQEELQKQLRLLIQQQYIEQYQQQILRWQQVMSQQAALARK</sequence>
<dbReference type="SUPFAM" id="SSF57903">
    <property type="entry name" value="FYVE/PHD zinc finger"/>
    <property type="match status" value="1"/>
</dbReference>
<feature type="compositionally biased region" description="Basic residues" evidence="16">
    <location>
        <begin position="448"/>
        <end position="471"/>
    </location>
</feature>
<evidence type="ECO:0000259" key="19">
    <source>
        <dbReference type="PROSITE" id="PS51533"/>
    </source>
</evidence>
<dbReference type="SUPFAM" id="SSF52540">
    <property type="entry name" value="P-loop containing nucleoside triphosphate hydrolases"/>
    <property type="match status" value="2"/>
</dbReference>
<keyword evidence="13" id="KW-0238">DNA-binding</keyword>
<dbReference type="PANTHER" id="PTHR45797">
    <property type="entry name" value="RAD54-LIKE"/>
    <property type="match status" value="1"/>
</dbReference>
<feature type="compositionally biased region" description="Basic and acidic residues" evidence="16">
    <location>
        <begin position="678"/>
        <end position="690"/>
    </location>
</feature>
<feature type="compositionally biased region" description="Polar residues" evidence="16">
    <location>
        <begin position="560"/>
        <end position="569"/>
    </location>
</feature>
<dbReference type="Gene3D" id="3.40.50.10810">
    <property type="entry name" value="Tandem AAA-ATPase domain"/>
    <property type="match status" value="1"/>
</dbReference>
<feature type="region of interest" description="Disordered" evidence="16">
    <location>
        <begin position="607"/>
        <end position="838"/>
    </location>
</feature>
<feature type="compositionally biased region" description="Basic and acidic residues" evidence="16">
    <location>
        <begin position="34"/>
        <end position="50"/>
    </location>
</feature>
<feature type="region of interest" description="Disordered" evidence="16">
    <location>
        <begin position="400"/>
        <end position="499"/>
    </location>
</feature>
<dbReference type="SMART" id="SM00487">
    <property type="entry name" value="DEXDc"/>
    <property type="match status" value="1"/>
</dbReference>
<evidence type="ECO:0000256" key="4">
    <source>
        <dbReference type="ARBA" id="ARBA00022454"/>
    </source>
</evidence>
<dbReference type="InterPro" id="IPR001650">
    <property type="entry name" value="Helicase_C-like"/>
</dbReference>
<feature type="compositionally biased region" description="Polar residues" evidence="16">
    <location>
        <begin position="708"/>
        <end position="717"/>
    </location>
</feature>
<feature type="compositionally biased region" description="Polar residues" evidence="16">
    <location>
        <begin position="1263"/>
        <end position="1275"/>
    </location>
</feature>
<evidence type="ECO:0000256" key="7">
    <source>
        <dbReference type="ARBA" id="ARBA00022771"/>
    </source>
</evidence>
<name>A0A7I8VXV8_9ANNE</name>
<comment type="similarity">
    <text evidence="3">Belongs to the SNF2/RAD54 helicase family.</text>
</comment>
<dbReference type="GO" id="GO:0005634">
    <property type="term" value="C:nucleus"/>
    <property type="evidence" value="ECO:0007669"/>
    <property type="project" value="UniProtKB-SubCell"/>
</dbReference>
<evidence type="ECO:0000256" key="10">
    <source>
        <dbReference type="ARBA" id="ARBA00022833"/>
    </source>
</evidence>
<dbReference type="GO" id="GO:0016887">
    <property type="term" value="F:ATP hydrolysis activity"/>
    <property type="evidence" value="ECO:0007669"/>
    <property type="project" value="InterPro"/>
</dbReference>
<evidence type="ECO:0000256" key="14">
    <source>
        <dbReference type="ARBA" id="ARBA00023242"/>
    </source>
</evidence>
<dbReference type="GO" id="GO:0003677">
    <property type="term" value="F:DNA binding"/>
    <property type="evidence" value="ECO:0007669"/>
    <property type="project" value="UniProtKB-KW"/>
</dbReference>
<keyword evidence="7" id="KW-0863">Zinc-finger</keyword>
<evidence type="ECO:0000256" key="6">
    <source>
        <dbReference type="ARBA" id="ARBA00022741"/>
    </source>
</evidence>
<dbReference type="PANTHER" id="PTHR45797:SF3">
    <property type="entry name" value="TRANSCRIPTIONAL REGULATOR ATRX HOMOLOG"/>
    <property type="match status" value="1"/>
</dbReference>
<dbReference type="Proteomes" id="UP000549394">
    <property type="component" value="Unassembled WGS sequence"/>
</dbReference>
<dbReference type="GO" id="GO:0004386">
    <property type="term" value="F:helicase activity"/>
    <property type="evidence" value="ECO:0007669"/>
    <property type="project" value="UniProtKB-KW"/>
</dbReference>
<dbReference type="OrthoDB" id="2020972at2759"/>
<dbReference type="InterPro" id="IPR027417">
    <property type="entry name" value="P-loop_NTPase"/>
</dbReference>
<gene>
    <name evidence="20" type="ORF">DGYR_LOCUS8484</name>
</gene>
<feature type="domain" description="Helicase ATP-binding" evidence="17">
    <location>
        <begin position="933"/>
        <end position="1121"/>
    </location>
</feature>
<dbReference type="InterPro" id="IPR011011">
    <property type="entry name" value="Znf_FYVE_PHD"/>
</dbReference>
<dbReference type="GO" id="GO:0000781">
    <property type="term" value="C:chromosome, telomeric region"/>
    <property type="evidence" value="ECO:0007669"/>
    <property type="project" value="UniProtKB-SubCell"/>
</dbReference>
<dbReference type="Pfam" id="PF00176">
    <property type="entry name" value="SNF2-rel_dom"/>
    <property type="match status" value="1"/>
</dbReference>
<comment type="caution">
    <text evidence="20">The sequence shown here is derived from an EMBL/GenBank/DDBJ whole genome shotgun (WGS) entry which is preliminary data.</text>
</comment>
<feature type="compositionally biased region" description="Basic residues" evidence="16">
    <location>
        <begin position="751"/>
        <end position="761"/>
    </location>
</feature>
<dbReference type="PROSITE" id="PS51533">
    <property type="entry name" value="ADD"/>
    <property type="match status" value="1"/>
</dbReference>
<evidence type="ECO:0000313" key="21">
    <source>
        <dbReference type="Proteomes" id="UP000549394"/>
    </source>
</evidence>
<dbReference type="PROSITE" id="PS51192">
    <property type="entry name" value="HELICASE_ATP_BIND_1"/>
    <property type="match status" value="1"/>
</dbReference>
<keyword evidence="10" id="KW-0862">Zinc</keyword>
<keyword evidence="8" id="KW-0378">Hydrolase</keyword>
<feature type="region of interest" description="Disordered" evidence="16">
    <location>
        <begin position="79"/>
        <end position="113"/>
    </location>
</feature>
<evidence type="ECO:0000256" key="3">
    <source>
        <dbReference type="ARBA" id="ARBA00007025"/>
    </source>
</evidence>
<feature type="region of interest" description="Disordered" evidence="16">
    <location>
        <begin position="553"/>
        <end position="585"/>
    </location>
</feature>
<dbReference type="InterPro" id="IPR044574">
    <property type="entry name" value="ARIP4-like"/>
</dbReference>
<evidence type="ECO:0000256" key="2">
    <source>
        <dbReference type="ARBA" id="ARBA00004574"/>
    </source>
</evidence>
<feature type="compositionally biased region" description="Basic and acidic residues" evidence="16">
    <location>
        <begin position="1301"/>
        <end position="1312"/>
    </location>
</feature>
<evidence type="ECO:0000313" key="20">
    <source>
        <dbReference type="EMBL" id="CAD5120377.1"/>
    </source>
</evidence>
<dbReference type="Pfam" id="PF17981">
    <property type="entry name" value="ADD_ATRX"/>
    <property type="match status" value="1"/>
</dbReference>
<keyword evidence="9" id="KW-0347">Helicase</keyword>
<keyword evidence="5" id="KW-0479">Metal-binding</keyword>
<dbReference type="PROSITE" id="PS00518">
    <property type="entry name" value="ZF_RING_1"/>
    <property type="match status" value="1"/>
</dbReference>
<evidence type="ECO:0000259" key="17">
    <source>
        <dbReference type="PROSITE" id="PS51192"/>
    </source>
</evidence>
<dbReference type="InterPro" id="IPR049730">
    <property type="entry name" value="SNF2/RAD54-like_C"/>
</dbReference>
<feature type="compositionally biased region" description="Basic and acidic residues" evidence="16">
    <location>
        <begin position="718"/>
        <end position="750"/>
    </location>
</feature>
<dbReference type="CDD" id="cd11726">
    <property type="entry name" value="ADDz_ATRX"/>
    <property type="match status" value="1"/>
</dbReference>
<dbReference type="InterPro" id="IPR025766">
    <property type="entry name" value="ADD"/>
</dbReference>
<feature type="region of interest" description="Disordered" evidence="16">
    <location>
        <begin position="1262"/>
        <end position="1341"/>
    </location>
</feature>
<dbReference type="EMBL" id="CAJFCJ010000012">
    <property type="protein sequence ID" value="CAD5120377.1"/>
    <property type="molecule type" value="Genomic_DNA"/>
</dbReference>
<dbReference type="InterPro" id="IPR000330">
    <property type="entry name" value="SNF2_N"/>
</dbReference>
<dbReference type="CDD" id="cd18793">
    <property type="entry name" value="SF2_C_SNF"/>
    <property type="match status" value="1"/>
</dbReference>
<evidence type="ECO:0000256" key="15">
    <source>
        <dbReference type="ARBA" id="ARBA00031106"/>
    </source>
</evidence>